<reference evidence="2 3" key="1">
    <citation type="submission" date="2017-12" db="EMBL/GenBank/DDBJ databases">
        <title>Sequencing, de novo assembly and annotation of complete genome of a new Thraustochytrid species, strain FCC1311.</title>
        <authorList>
            <person name="Sedici K."/>
            <person name="Godart F."/>
            <person name="Aiese Cigliano R."/>
            <person name="Sanseverino W."/>
            <person name="Barakat M."/>
            <person name="Ortet P."/>
            <person name="Marechal E."/>
            <person name="Cagnac O."/>
            <person name="Amato A."/>
        </authorList>
    </citation>
    <scope>NUCLEOTIDE SEQUENCE [LARGE SCALE GENOMIC DNA]</scope>
</reference>
<sequence>MTDAANGDAEEGSLAPVRSPKRWLARRRRRLVWPQGVAADARGEVPDDKVESMKTDATSKEEKNRNEAEEKKTSALDFAQDDVDDVFTPALVEIGNVAGAFVFVDNGRVYCVPESHSDNEPQETSMAYFLADNPTPFAGSTVDTEAAKSSKRPFPSFGLSTSAQGANPSLYFATVAPSFGAFSSSSIQT</sequence>
<gene>
    <name evidence="2" type="ORF">FCC1311_062872</name>
</gene>
<feature type="region of interest" description="Disordered" evidence="1">
    <location>
        <begin position="35"/>
        <end position="74"/>
    </location>
</feature>
<dbReference type="AlphaFoldDB" id="A0A2R5GGR4"/>
<evidence type="ECO:0000313" key="2">
    <source>
        <dbReference type="EMBL" id="GBG30067.1"/>
    </source>
</evidence>
<proteinExistence type="predicted"/>
<evidence type="ECO:0000256" key="1">
    <source>
        <dbReference type="SAM" id="MobiDB-lite"/>
    </source>
</evidence>
<protein>
    <submittedName>
        <fullName evidence="2">Uncharacterized protein</fullName>
    </submittedName>
</protein>
<accession>A0A2R5GGR4</accession>
<organism evidence="2 3">
    <name type="scientific">Hondaea fermentalgiana</name>
    <dbReference type="NCBI Taxonomy" id="2315210"/>
    <lineage>
        <taxon>Eukaryota</taxon>
        <taxon>Sar</taxon>
        <taxon>Stramenopiles</taxon>
        <taxon>Bigyra</taxon>
        <taxon>Labyrinthulomycetes</taxon>
        <taxon>Thraustochytrida</taxon>
        <taxon>Thraustochytriidae</taxon>
        <taxon>Hondaea</taxon>
    </lineage>
</organism>
<dbReference type="InParanoid" id="A0A2R5GGR4"/>
<name>A0A2R5GGR4_9STRA</name>
<evidence type="ECO:0000313" key="3">
    <source>
        <dbReference type="Proteomes" id="UP000241890"/>
    </source>
</evidence>
<dbReference type="EMBL" id="BEYU01000070">
    <property type="protein sequence ID" value="GBG30067.1"/>
    <property type="molecule type" value="Genomic_DNA"/>
</dbReference>
<comment type="caution">
    <text evidence="2">The sequence shown here is derived from an EMBL/GenBank/DDBJ whole genome shotgun (WGS) entry which is preliminary data.</text>
</comment>
<keyword evidence="3" id="KW-1185">Reference proteome</keyword>
<dbReference type="Proteomes" id="UP000241890">
    <property type="component" value="Unassembled WGS sequence"/>
</dbReference>
<feature type="compositionally biased region" description="Basic and acidic residues" evidence="1">
    <location>
        <begin position="41"/>
        <end position="74"/>
    </location>
</feature>